<sequence>MTITSAVPVFGSRPQRVGSFEESLLSDLEKDLCPSGVERNIARPGNGTSSPGLIDVECSCVIDDPPYSAKCCGCSIASKESTQRDSGHEYKRGHTQVVRGQRVRMLSSSYHFVAGPNVVGAPPRPGNTHNEVQATSIRGAPRRQFKVGVCGCSAQVVTLMRVLLTSPKCSYKTIPSLGWWVPGEVPLTIKLGLFRRVKSGVSCSEAGASSLLIEVERER</sequence>
<dbReference type="AlphaFoldDB" id="A0A426YJH7"/>
<gene>
    <name evidence="1" type="ORF">B296_00041887</name>
</gene>
<organism evidence="1 2">
    <name type="scientific">Ensete ventricosum</name>
    <name type="common">Abyssinian banana</name>
    <name type="synonym">Musa ensete</name>
    <dbReference type="NCBI Taxonomy" id="4639"/>
    <lineage>
        <taxon>Eukaryota</taxon>
        <taxon>Viridiplantae</taxon>
        <taxon>Streptophyta</taxon>
        <taxon>Embryophyta</taxon>
        <taxon>Tracheophyta</taxon>
        <taxon>Spermatophyta</taxon>
        <taxon>Magnoliopsida</taxon>
        <taxon>Liliopsida</taxon>
        <taxon>Zingiberales</taxon>
        <taxon>Musaceae</taxon>
        <taxon>Ensete</taxon>
    </lineage>
</organism>
<name>A0A426YJH7_ENSVE</name>
<dbReference type="Proteomes" id="UP000287651">
    <property type="component" value="Unassembled WGS sequence"/>
</dbReference>
<proteinExistence type="predicted"/>
<accession>A0A426YJH7</accession>
<comment type="caution">
    <text evidence="1">The sequence shown here is derived from an EMBL/GenBank/DDBJ whole genome shotgun (WGS) entry which is preliminary data.</text>
</comment>
<protein>
    <submittedName>
        <fullName evidence="1">Uncharacterized protein</fullName>
    </submittedName>
</protein>
<evidence type="ECO:0000313" key="1">
    <source>
        <dbReference type="EMBL" id="RRT51909.1"/>
    </source>
</evidence>
<reference evidence="1 2" key="1">
    <citation type="journal article" date="2014" name="Agronomy (Basel)">
        <title>A Draft Genome Sequence for Ensete ventricosum, the Drought-Tolerant Tree Against Hunger.</title>
        <authorList>
            <person name="Harrison J."/>
            <person name="Moore K.A."/>
            <person name="Paszkiewicz K."/>
            <person name="Jones T."/>
            <person name="Grant M."/>
            <person name="Ambacheew D."/>
            <person name="Muzemil S."/>
            <person name="Studholme D.J."/>
        </authorList>
    </citation>
    <scope>NUCLEOTIDE SEQUENCE [LARGE SCALE GENOMIC DNA]</scope>
</reference>
<dbReference type="EMBL" id="AMZH03011974">
    <property type="protein sequence ID" value="RRT51909.1"/>
    <property type="molecule type" value="Genomic_DNA"/>
</dbReference>
<evidence type="ECO:0000313" key="2">
    <source>
        <dbReference type="Proteomes" id="UP000287651"/>
    </source>
</evidence>